<accession>A0AAQ0HF68</accession>
<evidence type="ECO:0000313" key="3">
    <source>
        <dbReference type="Proteomes" id="UP000256794"/>
    </source>
</evidence>
<protein>
    <recommendedName>
        <fullName evidence="1">HTH cro/C1-type domain-containing protein</fullName>
    </recommendedName>
</protein>
<dbReference type="InterPro" id="IPR010982">
    <property type="entry name" value="Lambda_DNA-bd_dom_sf"/>
</dbReference>
<feature type="domain" description="HTH cro/C1-type" evidence="1">
    <location>
        <begin position="6"/>
        <end position="62"/>
    </location>
</feature>
<reference evidence="2 3" key="1">
    <citation type="submission" date="2018-08" db="EMBL/GenBank/DDBJ databases">
        <title>Genomic Encyclopedia of Archaeal and Bacterial Type Strains, Phase II (KMG-II): from individual species to whole genera.</title>
        <authorList>
            <person name="Goeker M."/>
        </authorList>
    </citation>
    <scope>NUCLEOTIDE SEQUENCE [LARGE SCALE GENOMIC DNA]</scope>
    <source>
        <strain evidence="2 3">DSM 582</strain>
    </source>
</reference>
<dbReference type="InterPro" id="IPR001387">
    <property type="entry name" value="Cro/C1-type_HTH"/>
</dbReference>
<dbReference type="RefSeq" id="WP_036759100.1">
    <property type="nucleotide sequence ID" value="NZ_JRKO01000051.1"/>
</dbReference>
<dbReference type="GO" id="GO:0003677">
    <property type="term" value="F:DNA binding"/>
    <property type="evidence" value="ECO:0007669"/>
    <property type="project" value="InterPro"/>
</dbReference>
<evidence type="ECO:0000259" key="1">
    <source>
        <dbReference type="PROSITE" id="PS50943"/>
    </source>
</evidence>
<dbReference type="AlphaFoldDB" id="A0AAQ0HF68"/>
<name>A0AAQ0HF68_PARVE</name>
<gene>
    <name evidence="2" type="ORF">ATH84_103123</name>
</gene>
<proteinExistence type="predicted"/>
<keyword evidence="3" id="KW-1185">Reference proteome</keyword>
<dbReference type="CDD" id="cd00093">
    <property type="entry name" value="HTH_XRE"/>
    <property type="match status" value="1"/>
</dbReference>
<evidence type="ECO:0000313" key="2">
    <source>
        <dbReference type="EMBL" id="REG38390.1"/>
    </source>
</evidence>
<dbReference type="Gene3D" id="1.10.260.40">
    <property type="entry name" value="lambda repressor-like DNA-binding domains"/>
    <property type="match status" value="1"/>
</dbReference>
<sequence length="290" mass="31544">MLGQRIQIARQSLDMEIAEFASALGMGGNAATLARWEADEASPTFRELTAIGSLAGISLCFFLPPLVRDIKVQRYFGDAVDSLAIRARALVATYIAVENYISAEFLATGTITPPSRMDLCDPKHRTATGMADMIQHRLGIGSRSFRSLSDELELNGLKIFAARLPAGITGISCDICLGDDPAHPFFVASGSASPRETQENLFDWAFSEGIRAICGDSAELYSETRTIFLRSCFPTLDASETRPLRHTRTGCRTDGHASAIYRKVRQGTASGRLSKSDAQRIETILRSSEA</sequence>
<dbReference type="EMBL" id="QUMX01000031">
    <property type="protein sequence ID" value="REG38390.1"/>
    <property type="molecule type" value="Genomic_DNA"/>
</dbReference>
<organism evidence="2 3">
    <name type="scientific">Paracoccus versutus</name>
    <name type="common">Thiobacillus versutus</name>
    <dbReference type="NCBI Taxonomy" id="34007"/>
    <lineage>
        <taxon>Bacteria</taxon>
        <taxon>Pseudomonadati</taxon>
        <taxon>Pseudomonadota</taxon>
        <taxon>Alphaproteobacteria</taxon>
        <taxon>Rhodobacterales</taxon>
        <taxon>Paracoccaceae</taxon>
        <taxon>Paracoccus</taxon>
    </lineage>
</organism>
<dbReference type="Proteomes" id="UP000256794">
    <property type="component" value="Unassembled WGS sequence"/>
</dbReference>
<dbReference type="SMART" id="SM00530">
    <property type="entry name" value="HTH_XRE"/>
    <property type="match status" value="1"/>
</dbReference>
<comment type="caution">
    <text evidence="2">The sequence shown here is derived from an EMBL/GenBank/DDBJ whole genome shotgun (WGS) entry which is preliminary data.</text>
</comment>
<dbReference type="SUPFAM" id="SSF47413">
    <property type="entry name" value="lambda repressor-like DNA-binding domains"/>
    <property type="match status" value="1"/>
</dbReference>
<dbReference type="PROSITE" id="PS50943">
    <property type="entry name" value="HTH_CROC1"/>
    <property type="match status" value="1"/>
</dbReference>